<feature type="active site" description="Charge relay system" evidence="6">
    <location>
        <position position="116"/>
    </location>
</feature>
<dbReference type="PANTHER" id="PTHR12589">
    <property type="entry name" value="PYRUVOYL TETRAHYDROBIOPTERIN SYNTHASE"/>
    <property type="match status" value="1"/>
</dbReference>
<comment type="pathway">
    <text evidence="1 5">Purine metabolism; 7-cyano-7-deazaguanine biosynthesis.</text>
</comment>
<comment type="caution">
    <text evidence="8">The sequence shown here is derived from an EMBL/GenBank/DDBJ whole genome shotgun (WGS) entry which is preliminary data.</text>
</comment>
<dbReference type="PIRSF" id="PIRSF006113">
    <property type="entry name" value="PTP_synth"/>
    <property type="match status" value="1"/>
</dbReference>
<dbReference type="Proteomes" id="UP000569092">
    <property type="component" value="Unassembled WGS sequence"/>
</dbReference>
<reference evidence="8 9" key="1">
    <citation type="submission" date="2020-08" db="EMBL/GenBank/DDBJ databases">
        <title>Genomic Encyclopedia of Type Strains, Phase IV (KMG-V): Genome sequencing to study the core and pangenomes of soil and plant-associated prokaryotes.</title>
        <authorList>
            <person name="Whitman W."/>
        </authorList>
    </citation>
    <scope>NUCLEOTIDE SEQUENCE [LARGE SCALE GENOMIC DNA]</scope>
    <source>
        <strain evidence="8 9">M8US30</strain>
    </source>
</reference>
<keyword evidence="5 8" id="KW-0456">Lyase</keyword>
<proteinExistence type="inferred from homology"/>
<dbReference type="NCBIfam" id="TIGR03367">
    <property type="entry name" value="queuosine_QueD"/>
    <property type="match status" value="1"/>
</dbReference>
<dbReference type="PANTHER" id="PTHR12589:SF8">
    <property type="entry name" value="6-CARBOXY-5,6,7,8-TETRAHYDROPTERIN SYNTHASE"/>
    <property type="match status" value="1"/>
</dbReference>
<dbReference type="GO" id="GO:0046872">
    <property type="term" value="F:metal ion binding"/>
    <property type="evidence" value="ECO:0007669"/>
    <property type="project" value="UniProtKB-KW"/>
</dbReference>
<evidence type="ECO:0000313" key="8">
    <source>
        <dbReference type="EMBL" id="MBB5342580.1"/>
    </source>
</evidence>
<dbReference type="GO" id="GO:0070497">
    <property type="term" value="F:6-carboxytetrahydropterin synthase activity"/>
    <property type="evidence" value="ECO:0007669"/>
    <property type="project" value="UniProtKB-EC"/>
</dbReference>
<dbReference type="InterPro" id="IPR038418">
    <property type="entry name" value="6-PTP_synth/QueD_sf"/>
</dbReference>
<dbReference type="GO" id="GO:0008616">
    <property type="term" value="P:tRNA queuosine(34) biosynthetic process"/>
    <property type="evidence" value="ECO:0007669"/>
    <property type="project" value="UniProtKB-KW"/>
</dbReference>
<feature type="active site" description="Proton acceptor" evidence="6">
    <location>
        <position position="23"/>
    </location>
</feature>
<evidence type="ECO:0000256" key="2">
    <source>
        <dbReference type="ARBA" id="ARBA00008900"/>
    </source>
</evidence>
<evidence type="ECO:0000256" key="7">
    <source>
        <dbReference type="PIRSR" id="PIRSR006113-2"/>
    </source>
</evidence>
<evidence type="ECO:0000256" key="5">
    <source>
        <dbReference type="PIRNR" id="PIRNR006113"/>
    </source>
</evidence>
<organism evidence="8 9">
    <name type="scientific">Tunturiibacter lichenicola</name>
    <dbReference type="NCBI Taxonomy" id="2051959"/>
    <lineage>
        <taxon>Bacteria</taxon>
        <taxon>Pseudomonadati</taxon>
        <taxon>Acidobacteriota</taxon>
        <taxon>Terriglobia</taxon>
        <taxon>Terriglobales</taxon>
        <taxon>Acidobacteriaceae</taxon>
        <taxon>Tunturiibacter</taxon>
    </lineage>
</organism>
<dbReference type="SUPFAM" id="SSF55620">
    <property type="entry name" value="Tetrahydrobiopterin biosynthesis enzymes-like"/>
    <property type="match status" value="1"/>
</dbReference>
<keyword evidence="5 7" id="KW-0862">Zinc</keyword>
<dbReference type="AlphaFoldDB" id="A0A7W8J4W7"/>
<evidence type="ECO:0000256" key="3">
    <source>
        <dbReference type="ARBA" id="ARBA00018141"/>
    </source>
</evidence>
<protein>
    <recommendedName>
        <fullName evidence="3 5">6-carboxy-5,6,7,8-tetrahydropterin synthase</fullName>
        <ecNumber evidence="5">4.-.-.-</ecNumber>
    </recommendedName>
</protein>
<dbReference type="EC" id="4.-.-.-" evidence="5"/>
<dbReference type="InterPro" id="IPR007115">
    <property type="entry name" value="6-PTP_synth/QueD"/>
</dbReference>
<keyword evidence="5 7" id="KW-0479">Metal-binding</keyword>
<evidence type="ECO:0000256" key="6">
    <source>
        <dbReference type="PIRSR" id="PIRSR006113-1"/>
    </source>
</evidence>
<dbReference type="Gene3D" id="3.30.479.10">
    <property type="entry name" value="6-pyruvoyl tetrahydropterin synthase/QueD"/>
    <property type="match status" value="1"/>
</dbReference>
<feature type="binding site" evidence="7">
    <location>
        <position position="29"/>
    </location>
    <ligand>
        <name>Zn(2+)</name>
        <dbReference type="ChEBI" id="CHEBI:29105"/>
    </ligand>
</feature>
<dbReference type="UniPathway" id="UPA00391"/>
<keyword evidence="5" id="KW-0671">Queuosine biosynthesis</keyword>
<comment type="similarity">
    <text evidence="2 5">Belongs to the PTPS family. QueD subfamily.</text>
</comment>
<accession>A0A7W8J4W7</accession>
<comment type="cofactor">
    <cofactor evidence="5 7">
        <name>Zn(2+)</name>
        <dbReference type="ChEBI" id="CHEBI:29105"/>
    </cofactor>
    <text evidence="5 7">Binds 1 zinc ion per subunit.</text>
</comment>
<feature type="binding site" evidence="7">
    <location>
        <position position="14"/>
    </location>
    <ligand>
        <name>Zn(2+)</name>
        <dbReference type="ChEBI" id="CHEBI:29105"/>
    </ligand>
</feature>
<comment type="catalytic activity">
    <reaction evidence="4 5">
        <text>7,8-dihydroneopterin 3'-triphosphate + H2O = 6-carboxy-5,6,7,8-tetrahydropterin + triphosphate + acetaldehyde + 2 H(+)</text>
        <dbReference type="Rhea" id="RHEA:27966"/>
        <dbReference type="ChEBI" id="CHEBI:15343"/>
        <dbReference type="ChEBI" id="CHEBI:15377"/>
        <dbReference type="ChEBI" id="CHEBI:15378"/>
        <dbReference type="ChEBI" id="CHEBI:18036"/>
        <dbReference type="ChEBI" id="CHEBI:58462"/>
        <dbReference type="ChEBI" id="CHEBI:61032"/>
        <dbReference type="EC" id="4.1.2.50"/>
    </reaction>
</comment>
<gene>
    <name evidence="8" type="ORF">HDF10_000530</name>
</gene>
<feature type="binding site" evidence="7">
    <location>
        <position position="27"/>
    </location>
    <ligand>
        <name>Zn(2+)</name>
        <dbReference type="ChEBI" id="CHEBI:29105"/>
    </ligand>
</feature>
<evidence type="ECO:0000313" key="9">
    <source>
        <dbReference type="Proteomes" id="UP000569092"/>
    </source>
</evidence>
<name>A0A7W8J4W7_9BACT</name>
<sequence>MFEVTVEAGFSSGHYLRNYRGKCENPHGHNYKVFVTLIGEELDEAGMLLDFKLLKQVMRPTVDYLDHFMINDLAPFDKEINPSAENLAKYFYEQTSSQLHEMTGGRVRVKDCTLYETDTSFARYYE</sequence>
<feature type="active site" description="Charge relay system" evidence="6">
    <location>
        <position position="67"/>
    </location>
</feature>
<evidence type="ECO:0000256" key="1">
    <source>
        <dbReference type="ARBA" id="ARBA00005061"/>
    </source>
</evidence>
<evidence type="ECO:0000256" key="4">
    <source>
        <dbReference type="ARBA" id="ARBA00048807"/>
    </source>
</evidence>
<dbReference type="Pfam" id="PF01242">
    <property type="entry name" value="PTPS"/>
    <property type="match status" value="1"/>
</dbReference>
<dbReference type="EMBL" id="JACHDZ010000001">
    <property type="protein sequence ID" value="MBB5342580.1"/>
    <property type="molecule type" value="Genomic_DNA"/>
</dbReference>